<keyword evidence="2" id="KW-0812">Transmembrane</keyword>
<dbReference type="EMBL" id="BTSX01000004">
    <property type="protein sequence ID" value="GMS92852.1"/>
    <property type="molecule type" value="Genomic_DNA"/>
</dbReference>
<dbReference type="InterPro" id="IPR029044">
    <property type="entry name" value="Nucleotide-diphossugar_trans"/>
</dbReference>
<sequence length="507" mass="58162">SEFQTIHIVLIVVDNDTPKKASISICERVETLLKSILTFYSGTLHVHMLTNTRSGKTLSTLFRTSSLSRVRTSFYNVEEDQKSLAWIKSKHEVSGYGQMKYIIHDILPEYVGKVIFVDTDMLVLEDISILHSTFVDMEQKGIMFAATSDQYRRVDLEKSHGKGAGKKSVNSGLVLYNLDKMRAGDWSSLWRETGVRLMTKLENLICPQDLLAAVAISRPDTYMKLPCVYNFQIGKNALPWDCVKNTTELSKAKIPHWTGTLKYYEMKGHTAVFTPIYRCFQNMDGYDFEKDDGQAKHRTLLNLRNTKRAERPDDVTLATHVHYEDAIDLIQRLNATWLGPISLVVCGSSWERAQLLSFIFSNILHDSFDIHFVYQRSEVCPIFYLRRTAVDTSRTKNLLLSDSITSFQIDEDLHKKCSENTDTKSTLLLRNKKTSEFAGILLEKSFAQRMAAGMIELEEGIKTLKLTFNDVAVEPMVDTYINQYNLTKWELDKPSDSFCQDEIDRRR</sequence>
<organism evidence="8 9">
    <name type="scientific">Pristionchus entomophagus</name>
    <dbReference type="NCBI Taxonomy" id="358040"/>
    <lineage>
        <taxon>Eukaryota</taxon>
        <taxon>Metazoa</taxon>
        <taxon>Ecdysozoa</taxon>
        <taxon>Nematoda</taxon>
        <taxon>Chromadorea</taxon>
        <taxon>Rhabditida</taxon>
        <taxon>Rhabditina</taxon>
        <taxon>Diplogasteromorpha</taxon>
        <taxon>Diplogasteroidea</taxon>
        <taxon>Neodiplogasteridae</taxon>
        <taxon>Pristionchus</taxon>
    </lineage>
</organism>
<feature type="non-terminal residue" evidence="8">
    <location>
        <position position="507"/>
    </location>
</feature>
<dbReference type="InterPro" id="IPR002495">
    <property type="entry name" value="Glyco_trans_8"/>
</dbReference>
<name>A0AAV5TEF5_9BILA</name>
<dbReference type="Gene3D" id="3.90.550.10">
    <property type="entry name" value="Spore Coat Polysaccharide Biosynthesis Protein SpsA, Chain A"/>
    <property type="match status" value="1"/>
</dbReference>
<dbReference type="GO" id="GO:0042285">
    <property type="term" value="F:xylosyltransferase activity"/>
    <property type="evidence" value="ECO:0007669"/>
    <property type="project" value="TreeGrafter"/>
</dbReference>
<keyword evidence="3" id="KW-0735">Signal-anchor</keyword>
<dbReference type="AlphaFoldDB" id="A0AAV5TEF5"/>
<keyword evidence="7" id="KW-0325">Glycoprotein</keyword>
<evidence type="ECO:0000256" key="1">
    <source>
        <dbReference type="ARBA" id="ARBA00004323"/>
    </source>
</evidence>
<evidence type="ECO:0000256" key="7">
    <source>
        <dbReference type="ARBA" id="ARBA00023180"/>
    </source>
</evidence>
<dbReference type="InterPro" id="IPR051292">
    <property type="entry name" value="Xyl/GlcA_transferase"/>
</dbReference>
<comment type="subcellular location">
    <subcellularLocation>
        <location evidence="1">Golgi apparatus membrane</location>
        <topology evidence="1">Single-pass type II membrane protein</topology>
    </subcellularLocation>
</comment>
<keyword evidence="4" id="KW-1133">Transmembrane helix</keyword>
<keyword evidence="6" id="KW-0472">Membrane</keyword>
<feature type="non-terminal residue" evidence="8">
    <location>
        <position position="1"/>
    </location>
</feature>
<evidence type="ECO:0008006" key="10">
    <source>
        <dbReference type="Google" id="ProtNLM"/>
    </source>
</evidence>
<dbReference type="PANTHER" id="PTHR12270">
    <property type="entry name" value="GLYCOSYLTRANSFERASE-RELATED"/>
    <property type="match status" value="1"/>
</dbReference>
<dbReference type="Proteomes" id="UP001432027">
    <property type="component" value="Unassembled WGS sequence"/>
</dbReference>
<protein>
    <recommendedName>
        <fullName evidence="10">Nucleotide-diphospho-sugar transferase domain-containing protein</fullName>
    </recommendedName>
</protein>
<evidence type="ECO:0000256" key="2">
    <source>
        <dbReference type="ARBA" id="ARBA00022692"/>
    </source>
</evidence>
<comment type="caution">
    <text evidence="8">The sequence shown here is derived from an EMBL/GenBank/DDBJ whole genome shotgun (WGS) entry which is preliminary data.</text>
</comment>
<proteinExistence type="predicted"/>
<dbReference type="GO" id="GO:0000139">
    <property type="term" value="C:Golgi membrane"/>
    <property type="evidence" value="ECO:0007669"/>
    <property type="project" value="UniProtKB-SubCell"/>
</dbReference>
<keyword evidence="5" id="KW-0333">Golgi apparatus</keyword>
<evidence type="ECO:0000256" key="5">
    <source>
        <dbReference type="ARBA" id="ARBA00023034"/>
    </source>
</evidence>
<dbReference type="GO" id="GO:0035269">
    <property type="term" value="P:protein O-linked glycosylation via mannose"/>
    <property type="evidence" value="ECO:0007669"/>
    <property type="project" value="TreeGrafter"/>
</dbReference>
<reference evidence="8" key="1">
    <citation type="submission" date="2023-10" db="EMBL/GenBank/DDBJ databases">
        <title>Genome assembly of Pristionchus species.</title>
        <authorList>
            <person name="Yoshida K."/>
            <person name="Sommer R.J."/>
        </authorList>
    </citation>
    <scope>NUCLEOTIDE SEQUENCE</scope>
    <source>
        <strain evidence="8">RS0144</strain>
    </source>
</reference>
<keyword evidence="9" id="KW-1185">Reference proteome</keyword>
<dbReference type="SUPFAM" id="SSF53448">
    <property type="entry name" value="Nucleotide-diphospho-sugar transferases"/>
    <property type="match status" value="1"/>
</dbReference>
<gene>
    <name evidence="8" type="ORF">PENTCL1PPCAC_15027</name>
</gene>
<dbReference type="GO" id="GO:0015020">
    <property type="term" value="F:glucuronosyltransferase activity"/>
    <property type="evidence" value="ECO:0007669"/>
    <property type="project" value="TreeGrafter"/>
</dbReference>
<evidence type="ECO:0000313" key="9">
    <source>
        <dbReference type="Proteomes" id="UP001432027"/>
    </source>
</evidence>
<dbReference type="Pfam" id="PF01501">
    <property type="entry name" value="Glyco_transf_8"/>
    <property type="match status" value="1"/>
</dbReference>
<evidence type="ECO:0000256" key="3">
    <source>
        <dbReference type="ARBA" id="ARBA00022968"/>
    </source>
</evidence>
<evidence type="ECO:0000256" key="6">
    <source>
        <dbReference type="ARBA" id="ARBA00023136"/>
    </source>
</evidence>
<evidence type="ECO:0000313" key="8">
    <source>
        <dbReference type="EMBL" id="GMS92852.1"/>
    </source>
</evidence>
<dbReference type="PANTHER" id="PTHR12270:SF25">
    <property type="entry name" value="GLYCOSYLTRANSFERASE-LIKE PROTEIN LARGE"/>
    <property type="match status" value="1"/>
</dbReference>
<evidence type="ECO:0000256" key="4">
    <source>
        <dbReference type="ARBA" id="ARBA00022989"/>
    </source>
</evidence>
<accession>A0AAV5TEF5</accession>